<name>A0ABQ4Q768_9BURK</name>
<evidence type="ECO:0000256" key="1">
    <source>
        <dbReference type="ARBA" id="ARBA00004571"/>
    </source>
</evidence>
<keyword evidence="6 11" id="KW-0732">Signal</keyword>
<keyword evidence="8" id="KW-0626">Porin</keyword>
<dbReference type="InterPro" id="IPR023614">
    <property type="entry name" value="Porin_dom_sf"/>
</dbReference>
<dbReference type="PRINTS" id="PR00182">
    <property type="entry name" value="ECOLNEIPORIN"/>
</dbReference>
<evidence type="ECO:0000256" key="4">
    <source>
        <dbReference type="ARBA" id="ARBA00022452"/>
    </source>
</evidence>
<dbReference type="Pfam" id="PF13609">
    <property type="entry name" value="Porin_4"/>
    <property type="match status" value="1"/>
</dbReference>
<dbReference type="InterPro" id="IPR001702">
    <property type="entry name" value="Porin_Gram-ve"/>
</dbReference>
<keyword evidence="7" id="KW-0406">Ion transport</keyword>
<organism evidence="13 14">
    <name type="scientific">Noviherbaspirillum aridicola</name>
    <dbReference type="NCBI Taxonomy" id="2849687"/>
    <lineage>
        <taxon>Bacteria</taxon>
        <taxon>Pseudomonadati</taxon>
        <taxon>Pseudomonadota</taxon>
        <taxon>Betaproteobacteria</taxon>
        <taxon>Burkholderiales</taxon>
        <taxon>Oxalobacteraceae</taxon>
        <taxon>Noviherbaspirillum</taxon>
    </lineage>
</organism>
<dbReference type="Proteomes" id="UP000887222">
    <property type="component" value="Unassembled WGS sequence"/>
</dbReference>
<accession>A0ABQ4Q768</accession>
<proteinExistence type="predicted"/>
<dbReference type="RefSeq" id="WP_220809315.1">
    <property type="nucleotide sequence ID" value="NZ_BPMK01000013.1"/>
</dbReference>
<feature type="signal peptide" evidence="11">
    <location>
        <begin position="1"/>
        <end position="20"/>
    </location>
</feature>
<feature type="chain" id="PRO_5045906735" evidence="11">
    <location>
        <begin position="21"/>
        <end position="352"/>
    </location>
</feature>
<keyword evidence="5" id="KW-0812">Transmembrane</keyword>
<dbReference type="InterPro" id="IPR033900">
    <property type="entry name" value="Gram_neg_porin_domain"/>
</dbReference>
<dbReference type="InterPro" id="IPR050298">
    <property type="entry name" value="Gram-neg_bact_OMP"/>
</dbReference>
<comment type="subcellular location">
    <subcellularLocation>
        <location evidence="1">Cell outer membrane</location>
        <topology evidence="1">Multi-pass membrane protein</topology>
    </subcellularLocation>
</comment>
<evidence type="ECO:0000256" key="6">
    <source>
        <dbReference type="ARBA" id="ARBA00022729"/>
    </source>
</evidence>
<feature type="domain" description="Porin" evidence="12">
    <location>
        <begin position="7"/>
        <end position="331"/>
    </location>
</feature>
<reference evidence="13 14" key="1">
    <citation type="journal article" date="2022" name="Int. J. Syst. Evol. Microbiol.">
        <title>Noviherbaspirillum aridicola sp. nov., isolated from an arid soil in Pakistan.</title>
        <authorList>
            <person name="Khan I.U."/>
            <person name="Saqib M."/>
            <person name="Amin A."/>
            <person name="Hussain F."/>
            <person name="Li L."/>
            <person name="Liu Y.H."/>
            <person name="Fang B.Z."/>
            <person name="Ahmed I."/>
            <person name="Li W.J."/>
        </authorList>
    </citation>
    <scope>NUCLEOTIDE SEQUENCE [LARGE SCALE GENOMIC DNA]</scope>
    <source>
        <strain evidence="13 14">NCCP-691</strain>
    </source>
</reference>
<dbReference type="PANTHER" id="PTHR34501">
    <property type="entry name" value="PROTEIN YDDL-RELATED"/>
    <property type="match status" value="1"/>
</dbReference>
<dbReference type="CDD" id="cd00342">
    <property type="entry name" value="gram_neg_porins"/>
    <property type="match status" value="1"/>
</dbReference>
<dbReference type="PRINTS" id="PR00184">
    <property type="entry name" value="NEISSPPORIN"/>
</dbReference>
<dbReference type="InterPro" id="IPR002299">
    <property type="entry name" value="Porin_Neis"/>
</dbReference>
<gene>
    <name evidence="13" type="ORF">NCCP691_29000</name>
</gene>
<keyword evidence="10" id="KW-0998">Cell outer membrane</keyword>
<evidence type="ECO:0000313" key="13">
    <source>
        <dbReference type="EMBL" id="GIZ52886.1"/>
    </source>
</evidence>
<keyword evidence="14" id="KW-1185">Reference proteome</keyword>
<dbReference type="SUPFAM" id="SSF56935">
    <property type="entry name" value="Porins"/>
    <property type="match status" value="1"/>
</dbReference>
<evidence type="ECO:0000259" key="12">
    <source>
        <dbReference type="Pfam" id="PF13609"/>
    </source>
</evidence>
<comment type="caution">
    <text evidence="13">The sequence shown here is derived from an EMBL/GenBank/DDBJ whole genome shotgun (WGS) entry which is preliminary data.</text>
</comment>
<dbReference type="EMBL" id="BPMK01000013">
    <property type="protein sequence ID" value="GIZ52886.1"/>
    <property type="molecule type" value="Genomic_DNA"/>
</dbReference>
<evidence type="ECO:0000256" key="10">
    <source>
        <dbReference type="ARBA" id="ARBA00023237"/>
    </source>
</evidence>
<evidence type="ECO:0000256" key="11">
    <source>
        <dbReference type="SAM" id="SignalP"/>
    </source>
</evidence>
<evidence type="ECO:0000256" key="7">
    <source>
        <dbReference type="ARBA" id="ARBA00023065"/>
    </source>
</evidence>
<evidence type="ECO:0000256" key="9">
    <source>
        <dbReference type="ARBA" id="ARBA00023136"/>
    </source>
</evidence>
<dbReference type="PANTHER" id="PTHR34501:SF9">
    <property type="entry name" value="MAJOR OUTER MEMBRANE PROTEIN P.IA"/>
    <property type="match status" value="1"/>
</dbReference>
<keyword evidence="3" id="KW-0813">Transport</keyword>
<keyword evidence="9" id="KW-0472">Membrane</keyword>
<evidence type="ECO:0000256" key="2">
    <source>
        <dbReference type="ARBA" id="ARBA00011233"/>
    </source>
</evidence>
<sequence length="352" mass="36901">MKKSLLALAVLASFAGAASAQSSVTIYGVADIGLQRVDSNERGVDETWRLSSGNQSGSRIGFRGTEDLGGGLSALFTLEAGYSLDTGTGGSTEGASTLFNRQAFVGLKGGFGTVAMGRQYSPMHLFLDSIDPFATNLSGNVENIFPAGSIINSRNNVDNSITYTTPSFGGVTGQVLYGFGEEAGSTARSRQMGAHVGYVNGPINVGLAYHRANGGVNSSTALPAGTNDLAPGENANSFVLGGTYDFGVAKAHAAFGQHRVELIGDEDEKARTYMLGVSAPVGGAGRVLASWVRGDDRNSDDQIDQYAIGYTHGLSKRTNLYTSFGYTVDKDARSDGRDLKGTDFRVGVRHLF</sequence>
<evidence type="ECO:0000313" key="14">
    <source>
        <dbReference type="Proteomes" id="UP000887222"/>
    </source>
</evidence>
<dbReference type="Gene3D" id="2.40.160.10">
    <property type="entry name" value="Porin"/>
    <property type="match status" value="1"/>
</dbReference>
<evidence type="ECO:0000256" key="3">
    <source>
        <dbReference type="ARBA" id="ARBA00022448"/>
    </source>
</evidence>
<keyword evidence="4" id="KW-1134">Transmembrane beta strand</keyword>
<evidence type="ECO:0000256" key="8">
    <source>
        <dbReference type="ARBA" id="ARBA00023114"/>
    </source>
</evidence>
<protein>
    <submittedName>
        <fullName evidence="13">Porin</fullName>
    </submittedName>
</protein>
<evidence type="ECO:0000256" key="5">
    <source>
        <dbReference type="ARBA" id="ARBA00022692"/>
    </source>
</evidence>
<comment type="subunit">
    <text evidence="2">Homotrimer.</text>
</comment>